<dbReference type="EMBL" id="JAERRB010000013">
    <property type="protein sequence ID" value="MBL0745014.1"/>
    <property type="molecule type" value="Genomic_DNA"/>
</dbReference>
<reference evidence="1 2" key="1">
    <citation type="submission" date="2021-01" db="EMBL/GenBank/DDBJ databases">
        <title>Chryseolinea sp. Jin1 Genome sequencing and assembly.</title>
        <authorList>
            <person name="Kim I."/>
        </authorList>
    </citation>
    <scope>NUCLEOTIDE SEQUENCE [LARGE SCALE GENOMIC DNA]</scope>
    <source>
        <strain evidence="1 2">Jin1</strain>
    </source>
</reference>
<dbReference type="InterPro" id="IPR021799">
    <property type="entry name" value="PIN-like_prokaryotic"/>
</dbReference>
<dbReference type="RefSeq" id="WP_202015147.1">
    <property type="nucleotide sequence ID" value="NZ_JAERRB010000013.1"/>
</dbReference>
<protein>
    <recommendedName>
        <fullName evidence="3">PIN domain-containing protein</fullName>
    </recommendedName>
</protein>
<evidence type="ECO:0008006" key="3">
    <source>
        <dbReference type="Google" id="ProtNLM"/>
    </source>
</evidence>
<evidence type="ECO:0000313" key="2">
    <source>
        <dbReference type="Proteomes" id="UP000613030"/>
    </source>
</evidence>
<name>A0ABS1L007_9BACT</name>
<accession>A0ABS1L007</accession>
<dbReference type="Proteomes" id="UP000613030">
    <property type="component" value="Unassembled WGS sequence"/>
</dbReference>
<gene>
    <name evidence="1" type="ORF">JI741_27535</name>
</gene>
<evidence type="ECO:0000313" key="1">
    <source>
        <dbReference type="EMBL" id="MBL0745014.1"/>
    </source>
</evidence>
<organism evidence="1 2">
    <name type="scientific">Chryseolinea lacunae</name>
    <dbReference type="NCBI Taxonomy" id="2801331"/>
    <lineage>
        <taxon>Bacteria</taxon>
        <taxon>Pseudomonadati</taxon>
        <taxon>Bacteroidota</taxon>
        <taxon>Cytophagia</taxon>
        <taxon>Cytophagales</taxon>
        <taxon>Fulvivirgaceae</taxon>
        <taxon>Chryseolinea</taxon>
    </lineage>
</organism>
<sequence length="198" mass="22801">MSMQRTAIIDTTTLVSFTYLKDLGIFHYLRSYFHRVHIPTKVKTEYEAMLGREPSREWVLERLRLNEGFYSLCTKYDLITLQIYKTVAGIDDGEAEAAAQQKVVGATYILSDDVIFSNALKQIDRHIKVITTLHVIALLDMNQLLSNRDEILRTFHRRRKFKSIHLRQAYTEIVAGLGLQMHKKVLNAKTSMKALGLA</sequence>
<proteinExistence type="predicted"/>
<dbReference type="Pfam" id="PF11848">
    <property type="entry name" value="DUF3368"/>
    <property type="match status" value="1"/>
</dbReference>
<comment type="caution">
    <text evidence="1">The sequence shown here is derived from an EMBL/GenBank/DDBJ whole genome shotgun (WGS) entry which is preliminary data.</text>
</comment>
<keyword evidence="2" id="KW-1185">Reference proteome</keyword>